<keyword evidence="3" id="KW-1185">Reference proteome</keyword>
<name>A0A8T0IGW9_CERPU</name>
<proteinExistence type="predicted"/>
<dbReference type="EMBL" id="CM026423">
    <property type="protein sequence ID" value="KAG0581703.1"/>
    <property type="molecule type" value="Genomic_DNA"/>
</dbReference>
<sequence length="96" mass="10754">MEASPKGFEFQLFRKHPAPAVQPYDSFVSSRSGRGRRRRDDEKGREFIRFAGAQELDCNMALPIPPFVCDDAGHPTKFPGTNVRTTANTLENTNTP</sequence>
<evidence type="ECO:0000313" key="3">
    <source>
        <dbReference type="Proteomes" id="UP000822688"/>
    </source>
</evidence>
<protein>
    <submittedName>
        <fullName evidence="2">Uncharacterized protein</fullName>
    </submittedName>
</protein>
<evidence type="ECO:0000256" key="1">
    <source>
        <dbReference type="SAM" id="MobiDB-lite"/>
    </source>
</evidence>
<evidence type="ECO:0000313" key="2">
    <source>
        <dbReference type="EMBL" id="KAG0581703.1"/>
    </source>
</evidence>
<comment type="caution">
    <text evidence="2">The sequence shown here is derived from an EMBL/GenBank/DDBJ whole genome shotgun (WGS) entry which is preliminary data.</text>
</comment>
<dbReference type="Proteomes" id="UP000822688">
    <property type="component" value="Chromosome 3"/>
</dbReference>
<accession>A0A8T0IGW9</accession>
<organism evidence="2 3">
    <name type="scientific">Ceratodon purpureus</name>
    <name type="common">Fire moss</name>
    <name type="synonym">Dicranum purpureum</name>
    <dbReference type="NCBI Taxonomy" id="3225"/>
    <lineage>
        <taxon>Eukaryota</taxon>
        <taxon>Viridiplantae</taxon>
        <taxon>Streptophyta</taxon>
        <taxon>Embryophyta</taxon>
        <taxon>Bryophyta</taxon>
        <taxon>Bryophytina</taxon>
        <taxon>Bryopsida</taxon>
        <taxon>Dicranidae</taxon>
        <taxon>Pseudoditrichales</taxon>
        <taxon>Ditrichaceae</taxon>
        <taxon>Ceratodon</taxon>
    </lineage>
</organism>
<reference evidence="2" key="1">
    <citation type="submission" date="2020-06" db="EMBL/GenBank/DDBJ databases">
        <title>WGS assembly of Ceratodon purpureus strain R40.</title>
        <authorList>
            <person name="Carey S.B."/>
            <person name="Jenkins J."/>
            <person name="Shu S."/>
            <person name="Lovell J.T."/>
            <person name="Sreedasyam A."/>
            <person name="Maumus F."/>
            <person name="Tiley G.P."/>
            <person name="Fernandez-Pozo N."/>
            <person name="Barry K."/>
            <person name="Chen C."/>
            <person name="Wang M."/>
            <person name="Lipzen A."/>
            <person name="Daum C."/>
            <person name="Saski C.A."/>
            <person name="Payton A.C."/>
            <person name="Mcbreen J.C."/>
            <person name="Conrad R.E."/>
            <person name="Kollar L.M."/>
            <person name="Olsson S."/>
            <person name="Huttunen S."/>
            <person name="Landis J.B."/>
            <person name="Wickett N.J."/>
            <person name="Johnson M.G."/>
            <person name="Rensing S.A."/>
            <person name="Grimwood J."/>
            <person name="Schmutz J."/>
            <person name="Mcdaniel S.F."/>
        </authorList>
    </citation>
    <scope>NUCLEOTIDE SEQUENCE</scope>
    <source>
        <strain evidence="2">R40</strain>
    </source>
</reference>
<dbReference type="AlphaFoldDB" id="A0A8T0IGW9"/>
<feature type="region of interest" description="Disordered" evidence="1">
    <location>
        <begin position="23"/>
        <end position="45"/>
    </location>
</feature>
<gene>
    <name evidence="2" type="ORF">KC19_3G001600</name>
</gene>